<evidence type="ECO:0000256" key="4">
    <source>
        <dbReference type="ARBA" id="ARBA00023277"/>
    </source>
</evidence>
<dbReference type="PRINTS" id="PR00146">
    <property type="entry name" value="DHPICSNTHASE"/>
</dbReference>
<feature type="active site" description="Schiff-base intermediate with substrate" evidence="6">
    <location>
        <position position="171"/>
    </location>
</feature>
<feature type="active site" description="Proton donor/acceptor" evidence="6">
    <location>
        <position position="139"/>
    </location>
</feature>
<keyword evidence="3 5" id="KW-0456">Lyase</keyword>
<dbReference type="SMART" id="SM01130">
    <property type="entry name" value="DHDPS"/>
    <property type="match status" value="1"/>
</dbReference>
<keyword evidence="2" id="KW-0963">Cytoplasm</keyword>
<keyword evidence="4" id="KW-0119">Carbohydrate metabolism</keyword>
<sequence length="308" mass="34682">MKFEKIKGLIDAPFTPFLPNGEVNYDIIPQYAALLARNGLKGVFINGSSGEGYMLTEEERMQLAEAWVKAVPADFKVIVHVGSTMVKSSRRLAEHAQKIGAWGIGAMATPFPRIGRIEELVKYCEEIAAGAPNLPFFFYHIPAFNGCFLSMYDFLKAIDESGRIPNFAGIKYTFESMYEYNRCLRYKDNKYDMLHGQDETILPCLAMGGAQGGIGGTTNYNGRCLVGIQKAWEEGDLEKARELQNYAQDVIDIICHFRGNIVGGKRIMKFIGLDLGKNRTPFQNVTEEEEQQLKKELEAINFFEHCNK</sequence>
<dbReference type="Gene3D" id="3.20.20.70">
    <property type="entry name" value="Aldolase class I"/>
    <property type="match status" value="1"/>
</dbReference>
<comment type="similarity">
    <text evidence="5">Belongs to the DapA family.</text>
</comment>
<protein>
    <submittedName>
        <fullName evidence="8">N-acetylneuraminate lyase</fullName>
        <ecNumber evidence="8">4.1.3.3</ecNumber>
    </submittedName>
</protein>
<comment type="caution">
    <text evidence="8">The sequence shown here is derived from an EMBL/GenBank/DDBJ whole genome shotgun (WGS) entry which is preliminary data.</text>
</comment>
<dbReference type="Pfam" id="PF00701">
    <property type="entry name" value="DHDPS"/>
    <property type="match status" value="1"/>
</dbReference>
<dbReference type="InterPro" id="IPR002220">
    <property type="entry name" value="DapA-like"/>
</dbReference>
<evidence type="ECO:0000313" key="8">
    <source>
        <dbReference type="EMBL" id="MBB3703650.1"/>
    </source>
</evidence>
<dbReference type="GO" id="GO:0008747">
    <property type="term" value="F:N-acetylneuraminate lyase activity"/>
    <property type="evidence" value="ECO:0007669"/>
    <property type="project" value="UniProtKB-EC"/>
</dbReference>
<evidence type="ECO:0000256" key="2">
    <source>
        <dbReference type="ARBA" id="ARBA00022490"/>
    </source>
</evidence>
<evidence type="ECO:0000256" key="7">
    <source>
        <dbReference type="PIRSR" id="PIRSR001365-2"/>
    </source>
</evidence>
<accession>A0A7W5UKK3</accession>
<dbReference type="SUPFAM" id="SSF51569">
    <property type="entry name" value="Aldolase"/>
    <property type="match status" value="1"/>
</dbReference>
<evidence type="ECO:0000256" key="1">
    <source>
        <dbReference type="ARBA" id="ARBA00004496"/>
    </source>
</evidence>
<dbReference type="EMBL" id="JACICA010000019">
    <property type="protein sequence ID" value="MBB3703650.1"/>
    <property type="molecule type" value="Genomic_DNA"/>
</dbReference>
<evidence type="ECO:0000313" key="9">
    <source>
        <dbReference type="Proteomes" id="UP000541425"/>
    </source>
</evidence>
<dbReference type="PANTHER" id="PTHR12128">
    <property type="entry name" value="DIHYDRODIPICOLINATE SYNTHASE"/>
    <property type="match status" value="1"/>
</dbReference>
<dbReference type="PANTHER" id="PTHR12128:SF21">
    <property type="entry name" value="N-ACETYLNEURAMINATE LYASE"/>
    <property type="match status" value="1"/>
</dbReference>
<dbReference type="AlphaFoldDB" id="A0A7W5UKK3"/>
<reference evidence="8 9" key="1">
    <citation type="submission" date="2020-08" db="EMBL/GenBank/DDBJ databases">
        <title>Genomic Encyclopedia of Type Strains, Phase IV (KMG-IV): sequencing the most valuable type-strain genomes for metagenomic binning, comparative biology and taxonomic classification.</title>
        <authorList>
            <person name="Goeker M."/>
        </authorList>
    </citation>
    <scope>NUCLEOTIDE SEQUENCE [LARGE SCALE GENOMIC DNA]</scope>
    <source>
        <strain evidence="8 9">DSM 22548</strain>
    </source>
</reference>
<dbReference type="RefSeq" id="WP_183698107.1">
    <property type="nucleotide sequence ID" value="NZ_JACICA010000019.1"/>
</dbReference>
<gene>
    <name evidence="8" type="ORF">FHS60_002146</name>
</gene>
<dbReference type="Proteomes" id="UP000541425">
    <property type="component" value="Unassembled WGS sequence"/>
</dbReference>
<name>A0A7W5UKK3_9BACT</name>
<feature type="binding site" evidence="7">
    <location>
        <position position="214"/>
    </location>
    <ligand>
        <name>pyruvate</name>
        <dbReference type="ChEBI" id="CHEBI:15361"/>
    </ligand>
</feature>
<proteinExistence type="inferred from homology"/>
<evidence type="ECO:0000256" key="3">
    <source>
        <dbReference type="ARBA" id="ARBA00023239"/>
    </source>
</evidence>
<dbReference type="PIRSF" id="PIRSF001365">
    <property type="entry name" value="DHDPS"/>
    <property type="match status" value="1"/>
</dbReference>
<organism evidence="8 9">
    <name type="scientific">Alloprevotella rava</name>
    <dbReference type="NCBI Taxonomy" id="671218"/>
    <lineage>
        <taxon>Bacteria</taxon>
        <taxon>Pseudomonadati</taxon>
        <taxon>Bacteroidota</taxon>
        <taxon>Bacteroidia</taxon>
        <taxon>Bacteroidales</taxon>
        <taxon>Prevotellaceae</taxon>
        <taxon>Alloprevotella</taxon>
    </lineage>
</organism>
<evidence type="ECO:0000256" key="5">
    <source>
        <dbReference type="PIRNR" id="PIRNR001365"/>
    </source>
</evidence>
<comment type="subcellular location">
    <subcellularLocation>
        <location evidence="1">Cytoplasm</location>
    </subcellularLocation>
</comment>
<dbReference type="InterPro" id="IPR013785">
    <property type="entry name" value="Aldolase_TIM"/>
</dbReference>
<dbReference type="EC" id="4.1.3.3" evidence="8"/>
<evidence type="ECO:0000256" key="6">
    <source>
        <dbReference type="PIRSR" id="PIRSR001365-1"/>
    </source>
</evidence>
<dbReference type="GO" id="GO:0005737">
    <property type="term" value="C:cytoplasm"/>
    <property type="evidence" value="ECO:0007669"/>
    <property type="project" value="UniProtKB-SubCell"/>
</dbReference>